<dbReference type="Gene3D" id="3.40.50.620">
    <property type="entry name" value="HUPs"/>
    <property type="match status" value="1"/>
</dbReference>
<dbReference type="EMBL" id="QKRA01000003">
    <property type="protein sequence ID" value="RDL44341.1"/>
    <property type="molecule type" value="Genomic_DNA"/>
</dbReference>
<comment type="caution">
    <text evidence="2">The sequence shown here is derived from an EMBL/GenBank/DDBJ whole genome shotgun (WGS) entry which is preliminary data.</text>
</comment>
<name>A0A370U999_9GAMM</name>
<gene>
    <name evidence="2" type="ORF">DN730_08015</name>
</gene>
<evidence type="ECO:0000259" key="1">
    <source>
        <dbReference type="Pfam" id="PF01507"/>
    </source>
</evidence>
<dbReference type="GO" id="GO:0003824">
    <property type="term" value="F:catalytic activity"/>
    <property type="evidence" value="ECO:0007669"/>
    <property type="project" value="InterPro"/>
</dbReference>
<accession>A0A370U999</accession>
<protein>
    <submittedName>
        <fullName evidence="2">Phosphoadenosine phosphosulfate reductase</fullName>
    </submittedName>
</protein>
<dbReference type="PANTHER" id="PTHR43196">
    <property type="entry name" value="SULFATE ADENYLYLTRANSFERASE SUBUNIT 2"/>
    <property type="match status" value="1"/>
</dbReference>
<feature type="domain" description="Phosphoadenosine phosphosulphate reductase" evidence="1">
    <location>
        <begin position="165"/>
        <end position="246"/>
    </location>
</feature>
<dbReference type="AlphaFoldDB" id="A0A370U999"/>
<dbReference type="PANTHER" id="PTHR43196:SF2">
    <property type="entry name" value="PHOSPHOADENOSINE PHOSPHOSULFATE REDUCTASE"/>
    <property type="match status" value="1"/>
</dbReference>
<dbReference type="Proteomes" id="UP000254326">
    <property type="component" value="Unassembled WGS sequence"/>
</dbReference>
<proteinExistence type="predicted"/>
<feature type="domain" description="Phosphoadenosine phosphosulphate reductase" evidence="1">
    <location>
        <begin position="35"/>
        <end position="106"/>
    </location>
</feature>
<dbReference type="RefSeq" id="WP_115467604.1">
    <property type="nucleotide sequence ID" value="NZ_QKRA01000003.1"/>
</dbReference>
<keyword evidence="3" id="KW-1185">Reference proteome</keyword>
<dbReference type="InterPro" id="IPR014729">
    <property type="entry name" value="Rossmann-like_a/b/a_fold"/>
</dbReference>
<dbReference type="SUPFAM" id="SSF52402">
    <property type="entry name" value="Adenine nucleotide alpha hydrolases-like"/>
    <property type="match status" value="1"/>
</dbReference>
<dbReference type="OrthoDB" id="9774475at2"/>
<reference evidence="2 3" key="1">
    <citation type="submission" date="2018-06" db="EMBL/GenBank/DDBJ databases">
        <title>Marinomonas sp. YLB-05 draft genome sequence.</title>
        <authorList>
            <person name="Yu L."/>
            <person name="Tang X."/>
        </authorList>
    </citation>
    <scope>NUCLEOTIDE SEQUENCE [LARGE SCALE GENOMIC DNA]</scope>
    <source>
        <strain evidence="2 3">YLB-05</strain>
    </source>
</reference>
<dbReference type="InterPro" id="IPR002500">
    <property type="entry name" value="PAPS_reduct_dom"/>
</dbReference>
<evidence type="ECO:0000313" key="3">
    <source>
        <dbReference type="Proteomes" id="UP000254326"/>
    </source>
</evidence>
<dbReference type="InterPro" id="IPR050128">
    <property type="entry name" value="Sulfate_adenylyltrnsfr_sub2"/>
</dbReference>
<organism evidence="2 3">
    <name type="scientific">Marinomonas piezotolerans</name>
    <dbReference type="NCBI Taxonomy" id="2213058"/>
    <lineage>
        <taxon>Bacteria</taxon>
        <taxon>Pseudomonadati</taxon>
        <taxon>Pseudomonadota</taxon>
        <taxon>Gammaproteobacteria</taxon>
        <taxon>Oceanospirillales</taxon>
        <taxon>Oceanospirillaceae</taxon>
        <taxon>Marinomonas</taxon>
    </lineage>
</organism>
<sequence length="336" mass="38963">MDVIATDKDITDLDVKIFLAQQRIIEWHEHWEGQVYISFSGGKDSTVLAELVWSIYPEVPAVFSNTGLEYPEIVQFVKRKKKQGYPIVIMRPKKTFREVILEDGFPLISKKVSEMVSRFYDPKPSNAATRHLYLTGFRRDGVFVKGSKLPERWKKLIDAPFKVTASCCDSLKKEPFRRYRRETGRVPYNGMMSSEGGRRGAMKTCNSFDGKDPQSRPMLPWTEDDVWSYIRKFNVEYCEVYNDRYVNGIFVEGEKRTGCMFCAYGAHLEKGENRFQRMAITHPKLWNYCINKLGMDEALDFIGVKYMPNNDSQLSLPIDINHKGDPINKVCKEEQP</sequence>
<dbReference type="Pfam" id="PF01507">
    <property type="entry name" value="PAPS_reduct"/>
    <property type="match status" value="2"/>
</dbReference>
<evidence type="ECO:0000313" key="2">
    <source>
        <dbReference type="EMBL" id="RDL44341.1"/>
    </source>
</evidence>